<dbReference type="GeneID" id="27340622"/>
<dbReference type="Proteomes" id="UP000054466">
    <property type="component" value="Unassembled WGS sequence"/>
</dbReference>
<evidence type="ECO:0000256" key="1">
    <source>
        <dbReference type="SAM" id="MobiDB-lite"/>
    </source>
</evidence>
<evidence type="ECO:0000259" key="2">
    <source>
        <dbReference type="Pfam" id="PF10544"/>
    </source>
</evidence>
<gene>
    <name evidence="3" type="ORF">PV07_01428</name>
</gene>
<feature type="compositionally biased region" description="Pro residues" evidence="1">
    <location>
        <begin position="301"/>
        <end position="313"/>
    </location>
</feature>
<feature type="domain" description="Bacteriophage T5 Orf172 DNA-binding" evidence="2">
    <location>
        <begin position="67"/>
        <end position="158"/>
    </location>
</feature>
<protein>
    <recommendedName>
        <fullName evidence="2">Bacteriophage T5 Orf172 DNA-binding domain-containing protein</fullName>
    </recommendedName>
</protein>
<feature type="region of interest" description="Disordered" evidence="1">
    <location>
        <begin position="248"/>
        <end position="366"/>
    </location>
</feature>
<organism evidence="3 4">
    <name type="scientific">Cladophialophora immunda</name>
    <dbReference type="NCBI Taxonomy" id="569365"/>
    <lineage>
        <taxon>Eukaryota</taxon>
        <taxon>Fungi</taxon>
        <taxon>Dikarya</taxon>
        <taxon>Ascomycota</taxon>
        <taxon>Pezizomycotina</taxon>
        <taxon>Eurotiomycetes</taxon>
        <taxon>Chaetothyriomycetidae</taxon>
        <taxon>Chaetothyriales</taxon>
        <taxon>Herpotrichiellaceae</taxon>
        <taxon>Cladophialophora</taxon>
    </lineage>
</organism>
<accession>A0A0D2A303</accession>
<keyword evidence="4" id="KW-1185">Reference proteome</keyword>
<dbReference type="InterPro" id="IPR018306">
    <property type="entry name" value="Phage_T5_Orf172_DNA-bd"/>
</dbReference>
<dbReference type="RefSeq" id="XP_016254877.1">
    <property type="nucleotide sequence ID" value="XM_016387949.1"/>
</dbReference>
<evidence type="ECO:0000313" key="4">
    <source>
        <dbReference type="Proteomes" id="UP000054466"/>
    </source>
</evidence>
<proteinExistence type="predicted"/>
<dbReference type="OrthoDB" id="4161070at2759"/>
<dbReference type="HOGENOM" id="CLU_702082_0_0_1"/>
<dbReference type="VEuPathDB" id="FungiDB:PV07_01428"/>
<sequence>MLPVHIRPTAANNNLLVNGVPQTPDRSAGSQTALLEQAALQRKQKKKTTAVIRGIRATLCATAANEGYIYATHNRTNGLVKVGYGGISSLDRPTDMAKCKFDPGRIFETPNFRGAFRAEKIVHGLLSQWNKEVECTRCINKHKEYFDCGLGFAISTIDVVTTWLLKEPYLIEGETGSLKDNWKEALDIFERSQDSDEPMDWFEFFLNDVESQLAWRWRNSLSRAPMLTSLAEHPVQLLQNGTLRFASKKRTPQKTPNGSPAVPQTSSATRKVRQRDLSEPALPRRPESAPPKGSSTWDQSPSPPETPSKPPKPVTRSSAKAAKTNSSSRLRSKKRQEDNSEEDENAAVKEEDEEGNDLEDEDGREHVSVAELEDSGLAAAISKLALAEGWKSSRVFFRDLSIDFESLQDPKSGRKSINIAVRRSSGATVGLSSRSRR</sequence>
<dbReference type="EMBL" id="KN847040">
    <property type="protein sequence ID" value="KIW34661.1"/>
    <property type="molecule type" value="Genomic_DNA"/>
</dbReference>
<evidence type="ECO:0000313" key="3">
    <source>
        <dbReference type="EMBL" id="KIW34661.1"/>
    </source>
</evidence>
<feature type="compositionally biased region" description="Acidic residues" evidence="1">
    <location>
        <begin position="339"/>
        <end position="362"/>
    </location>
</feature>
<dbReference type="AlphaFoldDB" id="A0A0D2A303"/>
<name>A0A0D2A303_9EURO</name>
<feature type="compositionally biased region" description="Polar residues" evidence="1">
    <location>
        <begin position="253"/>
        <end position="269"/>
    </location>
</feature>
<feature type="compositionally biased region" description="Low complexity" evidence="1">
    <location>
        <begin position="315"/>
        <end position="329"/>
    </location>
</feature>
<feature type="compositionally biased region" description="Basic and acidic residues" evidence="1">
    <location>
        <begin position="274"/>
        <end position="287"/>
    </location>
</feature>
<dbReference type="Pfam" id="PF10544">
    <property type="entry name" value="T5orf172"/>
    <property type="match status" value="1"/>
</dbReference>
<reference evidence="3 4" key="1">
    <citation type="submission" date="2015-01" db="EMBL/GenBank/DDBJ databases">
        <title>The Genome Sequence of Cladophialophora immunda CBS83496.</title>
        <authorList>
            <consortium name="The Broad Institute Genomics Platform"/>
            <person name="Cuomo C."/>
            <person name="de Hoog S."/>
            <person name="Gorbushina A."/>
            <person name="Stielow B."/>
            <person name="Teixiera M."/>
            <person name="Abouelleil A."/>
            <person name="Chapman S.B."/>
            <person name="Priest M."/>
            <person name="Young S.K."/>
            <person name="Wortman J."/>
            <person name="Nusbaum C."/>
            <person name="Birren B."/>
        </authorList>
    </citation>
    <scope>NUCLEOTIDE SEQUENCE [LARGE SCALE GENOMIC DNA]</scope>
    <source>
        <strain evidence="3 4">CBS 83496</strain>
    </source>
</reference>